<protein>
    <recommendedName>
        <fullName evidence="1">Stage 0 sporulation protein A homolog</fullName>
    </recommendedName>
</protein>
<comment type="function">
    <text evidence="7">May play the central regulatory role in sporulation. It may be an element of the effector pathway responsible for the activation of sporulation genes in response to nutritional stress. Spo0A may act in concert with spo0H (a sigma factor) to control the expression of some genes that are critical to the sporulation process.</text>
</comment>
<evidence type="ECO:0000256" key="2">
    <source>
        <dbReference type="ARBA" id="ARBA00022553"/>
    </source>
</evidence>
<evidence type="ECO:0000259" key="10">
    <source>
        <dbReference type="PROSITE" id="PS50110"/>
    </source>
</evidence>
<dbReference type="InterPro" id="IPR001789">
    <property type="entry name" value="Sig_transdc_resp-reg_receiver"/>
</dbReference>
<gene>
    <name evidence="12" type="ORF">CPJCM30710_00200</name>
</gene>
<keyword evidence="3" id="KW-0902">Two-component regulatory system</keyword>
<dbReference type="GO" id="GO:0032993">
    <property type="term" value="C:protein-DNA complex"/>
    <property type="evidence" value="ECO:0007669"/>
    <property type="project" value="TreeGrafter"/>
</dbReference>
<dbReference type="GO" id="GO:0005829">
    <property type="term" value="C:cytosol"/>
    <property type="evidence" value="ECO:0007669"/>
    <property type="project" value="TreeGrafter"/>
</dbReference>
<keyword evidence="5 9" id="KW-0238">DNA-binding</keyword>
<dbReference type="PANTHER" id="PTHR48111">
    <property type="entry name" value="REGULATOR OF RPOS"/>
    <property type="match status" value="1"/>
</dbReference>
<dbReference type="Pfam" id="PF00486">
    <property type="entry name" value="Trans_reg_C"/>
    <property type="match status" value="1"/>
</dbReference>
<sequence length="228" mass="26246">MKALIIEDDKLLLDTIGQSISELFEYEYAADGEEGLYLALQNIYDVIILDLMLPGLNGYEVLSKLRENSITTPILILTAKDSIDDKIKGFKLGADDYLLKPFYSEELIVRLEAIVRRSGVMISNNVLKFKELEMDVKKRMLFISGDEVFLKGKQFELLQYLINNKDSIVTKEQIFDRIWGFNSDTTINVVEVYASNLRKCLKKYCYEKYIKTIRGLGYMLTTGEEDNV</sequence>
<evidence type="ECO:0000256" key="3">
    <source>
        <dbReference type="ARBA" id="ARBA00023012"/>
    </source>
</evidence>
<accession>A0A919RW00</accession>
<evidence type="ECO:0000259" key="11">
    <source>
        <dbReference type="PROSITE" id="PS51755"/>
    </source>
</evidence>
<evidence type="ECO:0000256" key="6">
    <source>
        <dbReference type="ARBA" id="ARBA00023163"/>
    </source>
</evidence>
<dbReference type="SUPFAM" id="SSF52172">
    <property type="entry name" value="CheY-like"/>
    <property type="match status" value="1"/>
</dbReference>
<dbReference type="SMART" id="SM00448">
    <property type="entry name" value="REC"/>
    <property type="match status" value="1"/>
</dbReference>
<dbReference type="AlphaFoldDB" id="A0A919RW00"/>
<keyword evidence="13" id="KW-1185">Reference proteome</keyword>
<evidence type="ECO:0000256" key="8">
    <source>
        <dbReference type="PROSITE-ProRule" id="PRU00169"/>
    </source>
</evidence>
<dbReference type="Pfam" id="PF00072">
    <property type="entry name" value="Response_reg"/>
    <property type="match status" value="1"/>
</dbReference>
<dbReference type="CDD" id="cd00383">
    <property type="entry name" value="trans_reg_C"/>
    <property type="match status" value="1"/>
</dbReference>
<dbReference type="GO" id="GO:0000976">
    <property type="term" value="F:transcription cis-regulatory region binding"/>
    <property type="evidence" value="ECO:0007669"/>
    <property type="project" value="TreeGrafter"/>
</dbReference>
<feature type="DNA-binding region" description="OmpR/PhoB-type" evidence="9">
    <location>
        <begin position="124"/>
        <end position="222"/>
    </location>
</feature>
<reference evidence="12" key="1">
    <citation type="submission" date="2021-03" db="EMBL/GenBank/DDBJ databases">
        <title>Taxonomic study of Clostridium polyendosporum from meadow-gley soil under rice.</title>
        <authorList>
            <person name="Kobayashi H."/>
            <person name="Tanizawa Y."/>
            <person name="Yagura M."/>
        </authorList>
    </citation>
    <scope>NUCLEOTIDE SEQUENCE</scope>
    <source>
        <strain evidence="12">JCM 30710</strain>
    </source>
</reference>
<dbReference type="EMBL" id="BOPZ01000001">
    <property type="protein sequence ID" value="GIM27354.1"/>
    <property type="molecule type" value="Genomic_DNA"/>
</dbReference>
<dbReference type="SMART" id="SM00862">
    <property type="entry name" value="Trans_reg_C"/>
    <property type="match status" value="1"/>
</dbReference>
<dbReference type="Gene3D" id="3.40.50.2300">
    <property type="match status" value="1"/>
</dbReference>
<dbReference type="PROSITE" id="PS51755">
    <property type="entry name" value="OMPR_PHOB"/>
    <property type="match status" value="1"/>
</dbReference>
<comment type="caution">
    <text evidence="12">The sequence shown here is derived from an EMBL/GenBank/DDBJ whole genome shotgun (WGS) entry which is preliminary data.</text>
</comment>
<dbReference type="SUPFAM" id="SSF46894">
    <property type="entry name" value="C-terminal effector domain of the bipartite response regulators"/>
    <property type="match status" value="1"/>
</dbReference>
<dbReference type="GO" id="GO:0000156">
    <property type="term" value="F:phosphorelay response regulator activity"/>
    <property type="evidence" value="ECO:0007669"/>
    <property type="project" value="TreeGrafter"/>
</dbReference>
<dbReference type="GO" id="GO:0006355">
    <property type="term" value="P:regulation of DNA-templated transcription"/>
    <property type="evidence" value="ECO:0007669"/>
    <property type="project" value="InterPro"/>
</dbReference>
<keyword evidence="2 8" id="KW-0597">Phosphoprotein</keyword>
<proteinExistence type="predicted"/>
<name>A0A919RW00_9CLOT</name>
<evidence type="ECO:0000256" key="5">
    <source>
        <dbReference type="ARBA" id="ARBA00023125"/>
    </source>
</evidence>
<dbReference type="Gene3D" id="1.10.10.10">
    <property type="entry name" value="Winged helix-like DNA-binding domain superfamily/Winged helix DNA-binding domain"/>
    <property type="match status" value="1"/>
</dbReference>
<dbReference type="Proteomes" id="UP000679179">
    <property type="component" value="Unassembled WGS sequence"/>
</dbReference>
<dbReference type="PROSITE" id="PS50110">
    <property type="entry name" value="RESPONSE_REGULATORY"/>
    <property type="match status" value="1"/>
</dbReference>
<dbReference type="PANTHER" id="PTHR48111:SF22">
    <property type="entry name" value="REGULATOR OF RPOS"/>
    <property type="match status" value="1"/>
</dbReference>
<evidence type="ECO:0000313" key="13">
    <source>
        <dbReference type="Proteomes" id="UP000679179"/>
    </source>
</evidence>
<dbReference type="InterPro" id="IPR036388">
    <property type="entry name" value="WH-like_DNA-bd_sf"/>
</dbReference>
<evidence type="ECO:0000256" key="9">
    <source>
        <dbReference type="PROSITE-ProRule" id="PRU01091"/>
    </source>
</evidence>
<evidence type="ECO:0000313" key="12">
    <source>
        <dbReference type="EMBL" id="GIM27354.1"/>
    </source>
</evidence>
<keyword evidence="4" id="KW-0805">Transcription regulation</keyword>
<evidence type="ECO:0000256" key="4">
    <source>
        <dbReference type="ARBA" id="ARBA00023015"/>
    </source>
</evidence>
<keyword evidence="6" id="KW-0804">Transcription</keyword>
<evidence type="ECO:0000256" key="7">
    <source>
        <dbReference type="ARBA" id="ARBA00024867"/>
    </source>
</evidence>
<feature type="domain" description="OmpR/PhoB-type" evidence="11">
    <location>
        <begin position="124"/>
        <end position="222"/>
    </location>
</feature>
<dbReference type="RefSeq" id="WP_212902121.1">
    <property type="nucleotide sequence ID" value="NZ_BOPZ01000001.1"/>
</dbReference>
<dbReference type="InterPro" id="IPR039420">
    <property type="entry name" value="WalR-like"/>
</dbReference>
<dbReference type="InterPro" id="IPR001867">
    <property type="entry name" value="OmpR/PhoB-type_DNA-bd"/>
</dbReference>
<organism evidence="12 13">
    <name type="scientific">Clostridium polyendosporum</name>
    <dbReference type="NCBI Taxonomy" id="69208"/>
    <lineage>
        <taxon>Bacteria</taxon>
        <taxon>Bacillati</taxon>
        <taxon>Bacillota</taxon>
        <taxon>Clostridia</taxon>
        <taxon>Eubacteriales</taxon>
        <taxon>Clostridiaceae</taxon>
        <taxon>Clostridium</taxon>
    </lineage>
</organism>
<feature type="modified residue" description="4-aspartylphosphate" evidence="8">
    <location>
        <position position="50"/>
    </location>
</feature>
<feature type="domain" description="Response regulatory" evidence="10">
    <location>
        <begin position="2"/>
        <end position="115"/>
    </location>
</feature>
<dbReference type="InterPro" id="IPR011006">
    <property type="entry name" value="CheY-like_superfamily"/>
</dbReference>
<dbReference type="InterPro" id="IPR016032">
    <property type="entry name" value="Sig_transdc_resp-reg_C-effctor"/>
</dbReference>
<evidence type="ECO:0000256" key="1">
    <source>
        <dbReference type="ARBA" id="ARBA00018672"/>
    </source>
</evidence>